<evidence type="ECO:0000313" key="3">
    <source>
        <dbReference type="Proteomes" id="UP000783863"/>
    </source>
</evidence>
<dbReference type="AlphaFoldDB" id="A0A8J7YQ62"/>
<dbReference type="InterPro" id="IPR021315">
    <property type="entry name" value="Gap/Sap"/>
</dbReference>
<dbReference type="EMBL" id="RKLQ01000006">
    <property type="protein sequence ID" value="MBX0305856.1"/>
    <property type="molecule type" value="Genomic_DNA"/>
</dbReference>
<feature type="transmembrane region" description="Helical" evidence="1">
    <location>
        <begin position="69"/>
        <end position="87"/>
    </location>
</feature>
<name>A0A8J7YQ62_9EURY</name>
<keyword evidence="1" id="KW-1133">Transmembrane helix</keyword>
<dbReference type="Pfam" id="PF11139">
    <property type="entry name" value="SfLAP"/>
    <property type="match status" value="1"/>
</dbReference>
<dbReference type="Proteomes" id="UP000783863">
    <property type="component" value="Unassembled WGS sequence"/>
</dbReference>
<feature type="transmembrane region" description="Helical" evidence="1">
    <location>
        <begin position="37"/>
        <end position="57"/>
    </location>
</feature>
<organism evidence="2 3">
    <name type="scientific">Haloarcula salinisoli</name>
    <dbReference type="NCBI Taxonomy" id="2487746"/>
    <lineage>
        <taxon>Archaea</taxon>
        <taxon>Methanobacteriati</taxon>
        <taxon>Methanobacteriota</taxon>
        <taxon>Stenosarchaea group</taxon>
        <taxon>Halobacteria</taxon>
        <taxon>Halobacteriales</taxon>
        <taxon>Haloarculaceae</taxon>
        <taxon>Haloarcula</taxon>
    </lineage>
</organism>
<keyword evidence="1" id="KW-0472">Membrane</keyword>
<feature type="transmembrane region" description="Helical" evidence="1">
    <location>
        <begin position="144"/>
        <end position="163"/>
    </location>
</feature>
<keyword evidence="1" id="KW-0812">Transmembrane</keyword>
<comment type="caution">
    <text evidence="2">The sequence shown here is derived from an EMBL/GenBank/DDBJ whole genome shotgun (WGS) entry which is preliminary data.</text>
</comment>
<dbReference type="RefSeq" id="WP_220590051.1">
    <property type="nucleotide sequence ID" value="NZ_RKLQ01000006.1"/>
</dbReference>
<feature type="transmembrane region" description="Helical" evidence="1">
    <location>
        <begin position="6"/>
        <end position="25"/>
    </location>
</feature>
<feature type="transmembrane region" description="Helical" evidence="1">
    <location>
        <begin position="108"/>
        <end position="132"/>
    </location>
</feature>
<protein>
    <submittedName>
        <fullName evidence="2">GAP family protein</fullName>
    </submittedName>
</protein>
<reference evidence="2" key="1">
    <citation type="submission" date="2021-06" db="EMBL/GenBank/DDBJ databases">
        <title>Halomicroarcula sp. F24A a new haloarchaeum isolated from saline soil.</title>
        <authorList>
            <person name="Duran-Viseras A."/>
            <person name="Sanchez-Porro C."/>
            <person name="Ventosa A."/>
        </authorList>
    </citation>
    <scope>NUCLEOTIDE SEQUENCE</scope>
    <source>
        <strain evidence="2">F24A</strain>
    </source>
</reference>
<evidence type="ECO:0000313" key="2">
    <source>
        <dbReference type="EMBL" id="MBX0305856.1"/>
    </source>
</evidence>
<proteinExistence type="predicted"/>
<keyword evidence="3" id="KW-1185">Reference proteome</keyword>
<evidence type="ECO:0000256" key="1">
    <source>
        <dbReference type="SAM" id="Phobius"/>
    </source>
</evidence>
<gene>
    <name evidence="2" type="ORF">EGD98_19615</name>
</gene>
<sequence>MSLLTVLPLAVVMVAGPQFLSAIFLATSDQWRRNSAAYVTGAALAISLVVAAAYFLATGTRSAGASNTSLTWVVLVVLLVVAVNVYRTRETAEPPAWMGKLTGANPRFSFRLGFLLLGFFPTDLLTSIAVGTSLSSEGAPLVDAAGFLFVTLGLLALPSLTVLALGERAERFLPKARDWMTDNAWVVNEFVIGIFIVLTLT</sequence>
<accession>A0A8J7YQ62</accession>